<accession>A0A1J9Q5R3</accession>
<dbReference type="EMBL" id="LGRN01000149">
    <property type="protein sequence ID" value="OJD15563.1"/>
    <property type="molecule type" value="Genomic_DNA"/>
</dbReference>
<comment type="caution">
    <text evidence="2">The sequence shown here is derived from an EMBL/GenBank/DDBJ whole genome shotgun (WGS) entry which is preliminary data.</text>
</comment>
<reference evidence="2 3" key="1">
    <citation type="submission" date="2015-07" db="EMBL/GenBank/DDBJ databases">
        <title>Emmonsia species relationships and genome sequence.</title>
        <authorList>
            <consortium name="The Broad Institute Genomics Platform"/>
            <person name="Cuomo C.A."/>
            <person name="Munoz J.F."/>
            <person name="Imamovic A."/>
            <person name="Priest M.E."/>
            <person name="Young S."/>
            <person name="Clay O.K."/>
            <person name="McEwen J.G."/>
        </authorList>
    </citation>
    <scope>NUCLEOTIDE SEQUENCE [LARGE SCALE GENOMIC DNA]</scope>
    <source>
        <strain evidence="2 3">UAMH 9510</strain>
    </source>
</reference>
<feature type="region of interest" description="Disordered" evidence="1">
    <location>
        <begin position="58"/>
        <end position="80"/>
    </location>
</feature>
<evidence type="ECO:0000256" key="1">
    <source>
        <dbReference type="SAM" id="MobiDB-lite"/>
    </source>
</evidence>
<name>A0A1J9Q5R3_9EURO</name>
<dbReference type="VEuPathDB" id="FungiDB:AJ78_04186"/>
<gene>
    <name evidence="2" type="ORF">AJ78_04186</name>
</gene>
<dbReference type="Proteomes" id="UP000182235">
    <property type="component" value="Unassembled WGS sequence"/>
</dbReference>
<organism evidence="2 3">
    <name type="scientific">Emergomyces pasteurianus Ep9510</name>
    <dbReference type="NCBI Taxonomy" id="1447872"/>
    <lineage>
        <taxon>Eukaryota</taxon>
        <taxon>Fungi</taxon>
        <taxon>Dikarya</taxon>
        <taxon>Ascomycota</taxon>
        <taxon>Pezizomycotina</taxon>
        <taxon>Eurotiomycetes</taxon>
        <taxon>Eurotiomycetidae</taxon>
        <taxon>Onygenales</taxon>
        <taxon>Ajellomycetaceae</taxon>
        <taxon>Emergomyces</taxon>
    </lineage>
</organism>
<proteinExistence type="predicted"/>
<protein>
    <submittedName>
        <fullName evidence="2">Uncharacterized protein</fullName>
    </submittedName>
</protein>
<dbReference type="AlphaFoldDB" id="A0A1J9Q5R3"/>
<keyword evidence="3" id="KW-1185">Reference proteome</keyword>
<evidence type="ECO:0000313" key="3">
    <source>
        <dbReference type="Proteomes" id="UP000182235"/>
    </source>
</evidence>
<evidence type="ECO:0000313" key="2">
    <source>
        <dbReference type="EMBL" id="OJD15563.1"/>
    </source>
</evidence>
<sequence>MAPGESPKKETRCFDFAQRTGLKGKKTTTKKRLQVGFGRLYLNTRRLHTLSLCYVSDGDSRDPYSPRTSLDASNPPAISP</sequence>